<dbReference type="GeneID" id="115738281"/>
<accession>A0ABM3HUP6</accession>
<dbReference type="PANTHER" id="PTHR46413:SF2">
    <property type="entry name" value="HEAVY METAL-ASSOCIATED ISOPRENYLATED PLANT PROTEIN 3"/>
    <property type="match status" value="1"/>
</dbReference>
<dbReference type="PROSITE" id="PS50846">
    <property type="entry name" value="HMA_2"/>
    <property type="match status" value="2"/>
</dbReference>
<evidence type="ECO:0000313" key="3">
    <source>
        <dbReference type="Proteomes" id="UP000827889"/>
    </source>
</evidence>
<sequence>MGKKKGGKGGGDAKVEAKSKGDGENKKKDGENGVTAVLKMDMHCEGCADKIVKLAKSIDGVEKAKADWEANKLTVRGEMLDPLELREELQEKTKKKVDLVSPQLPKKEKDGDNKSSPASSDNNKKAKDKKPEDKKPKEPPVTTVVLKLDLHCSGCIDKIYKIVSKAKGVQSIDFDKDKDLVMVTGAVDAKALVESLKEKIKRPVEVVQPKKDKEEGGGGGGKKNKKGGGNGGKEGGDDAAAGYGGDHDGAEESYGGAGEYFGGNIMEHNRVPPGYMYNYIHVQLRVHVRKPRKPVARASDVQRREPERVPHHVMA</sequence>
<dbReference type="InterPro" id="IPR006121">
    <property type="entry name" value="HMA_dom"/>
</dbReference>
<keyword evidence="3" id="KW-1185">Reference proteome</keyword>
<dbReference type="RefSeq" id="XP_048140328.1">
    <property type="nucleotide sequence ID" value="XM_048284371.1"/>
</dbReference>
<organism evidence="3 4">
    <name type="scientific">Rhodamnia argentea</name>
    <dbReference type="NCBI Taxonomy" id="178133"/>
    <lineage>
        <taxon>Eukaryota</taxon>
        <taxon>Viridiplantae</taxon>
        <taxon>Streptophyta</taxon>
        <taxon>Embryophyta</taxon>
        <taxon>Tracheophyta</taxon>
        <taxon>Spermatophyta</taxon>
        <taxon>Magnoliopsida</taxon>
        <taxon>eudicotyledons</taxon>
        <taxon>Gunneridae</taxon>
        <taxon>Pentapetalae</taxon>
        <taxon>rosids</taxon>
        <taxon>malvids</taxon>
        <taxon>Myrtales</taxon>
        <taxon>Myrtaceae</taxon>
        <taxon>Myrtoideae</taxon>
        <taxon>Myrteae</taxon>
        <taxon>Australasian group</taxon>
        <taxon>Rhodamnia</taxon>
    </lineage>
</organism>
<name>A0ABM3HUP6_9MYRT</name>
<dbReference type="Pfam" id="PF00403">
    <property type="entry name" value="HMA"/>
    <property type="match status" value="2"/>
</dbReference>
<dbReference type="PANTHER" id="PTHR46413">
    <property type="entry name" value="HEAVY METAL-ASSOCIATED ISOPRENYLATED PLANT PROTEIN 6"/>
    <property type="match status" value="1"/>
</dbReference>
<gene>
    <name evidence="4" type="primary">LOC115738281</name>
</gene>
<feature type="domain" description="HMA" evidence="2">
    <location>
        <begin position="33"/>
        <end position="97"/>
    </location>
</feature>
<feature type="compositionally biased region" description="Basic and acidic residues" evidence="1">
    <location>
        <begin position="300"/>
        <end position="315"/>
    </location>
</feature>
<evidence type="ECO:0000256" key="1">
    <source>
        <dbReference type="SAM" id="MobiDB-lite"/>
    </source>
</evidence>
<reference evidence="4" key="1">
    <citation type="submission" date="2025-08" db="UniProtKB">
        <authorList>
            <consortium name="RefSeq"/>
        </authorList>
    </citation>
    <scope>IDENTIFICATION</scope>
    <source>
        <tissue evidence="4">Leaf</tissue>
    </source>
</reference>
<feature type="compositionally biased region" description="Basic and acidic residues" evidence="1">
    <location>
        <begin position="11"/>
        <end position="31"/>
    </location>
</feature>
<evidence type="ECO:0000313" key="4">
    <source>
        <dbReference type="RefSeq" id="XP_048140328.1"/>
    </source>
</evidence>
<dbReference type="SUPFAM" id="SSF55008">
    <property type="entry name" value="HMA, heavy metal-associated domain"/>
    <property type="match status" value="2"/>
</dbReference>
<proteinExistence type="predicted"/>
<feature type="compositionally biased region" description="Gly residues" evidence="1">
    <location>
        <begin position="217"/>
        <end position="233"/>
    </location>
</feature>
<dbReference type="CDD" id="cd00371">
    <property type="entry name" value="HMA"/>
    <property type="match status" value="2"/>
</dbReference>
<feature type="compositionally biased region" description="Basic and acidic residues" evidence="1">
    <location>
        <begin position="204"/>
        <end position="216"/>
    </location>
</feature>
<dbReference type="Gene3D" id="3.30.70.100">
    <property type="match status" value="2"/>
</dbReference>
<feature type="region of interest" description="Disordered" evidence="1">
    <location>
        <begin position="1"/>
        <end position="31"/>
    </location>
</feature>
<feature type="region of interest" description="Disordered" evidence="1">
    <location>
        <begin position="291"/>
        <end position="315"/>
    </location>
</feature>
<feature type="domain" description="HMA" evidence="2">
    <location>
        <begin position="141"/>
        <end position="208"/>
    </location>
</feature>
<feature type="region of interest" description="Disordered" evidence="1">
    <location>
        <begin position="204"/>
        <end position="248"/>
    </location>
</feature>
<feature type="region of interest" description="Disordered" evidence="1">
    <location>
        <begin position="92"/>
        <end position="140"/>
    </location>
</feature>
<protein>
    <submittedName>
        <fullName evidence="4">Heavy metal-associated isoprenylated plant protein 3-like isoform X1</fullName>
    </submittedName>
</protein>
<dbReference type="InterPro" id="IPR044594">
    <property type="entry name" value="HIPP01/3/5/6"/>
</dbReference>
<dbReference type="Proteomes" id="UP000827889">
    <property type="component" value="Chromosome 8"/>
</dbReference>
<evidence type="ECO:0000259" key="2">
    <source>
        <dbReference type="PROSITE" id="PS50846"/>
    </source>
</evidence>
<dbReference type="InterPro" id="IPR036163">
    <property type="entry name" value="HMA_dom_sf"/>
</dbReference>
<feature type="compositionally biased region" description="Basic and acidic residues" evidence="1">
    <location>
        <begin position="122"/>
        <end position="138"/>
    </location>
</feature>